<dbReference type="Pfam" id="PF08668">
    <property type="entry name" value="HDOD"/>
    <property type="match status" value="1"/>
</dbReference>
<dbReference type="SUPFAM" id="SSF109604">
    <property type="entry name" value="HD-domain/PDEase-like"/>
    <property type="match status" value="1"/>
</dbReference>
<reference evidence="2" key="1">
    <citation type="submission" date="2018-06" db="EMBL/GenBank/DDBJ databases">
        <authorList>
            <person name="Zhirakovskaya E."/>
        </authorList>
    </citation>
    <scope>NUCLEOTIDE SEQUENCE</scope>
</reference>
<gene>
    <name evidence="2" type="ORF">MNBD_GAMMA09-2530</name>
</gene>
<evidence type="ECO:0000259" key="1">
    <source>
        <dbReference type="PROSITE" id="PS51833"/>
    </source>
</evidence>
<dbReference type="AlphaFoldDB" id="A0A3B0YMG8"/>
<proteinExistence type="predicted"/>
<feature type="domain" description="HDOD" evidence="1">
    <location>
        <begin position="14"/>
        <end position="209"/>
    </location>
</feature>
<dbReference type="InterPro" id="IPR052340">
    <property type="entry name" value="RNase_Y/CdgJ"/>
</dbReference>
<accession>A0A3B0YMG8</accession>
<dbReference type="PROSITE" id="PS51833">
    <property type="entry name" value="HDOD"/>
    <property type="match status" value="1"/>
</dbReference>
<dbReference type="EMBL" id="UOFI01000168">
    <property type="protein sequence ID" value="VAW69576.1"/>
    <property type="molecule type" value="Genomic_DNA"/>
</dbReference>
<evidence type="ECO:0000313" key="2">
    <source>
        <dbReference type="EMBL" id="VAW69576.1"/>
    </source>
</evidence>
<dbReference type="PANTHER" id="PTHR33525:SF3">
    <property type="entry name" value="RIBONUCLEASE Y"/>
    <property type="match status" value="1"/>
</dbReference>
<organism evidence="2">
    <name type="scientific">hydrothermal vent metagenome</name>
    <dbReference type="NCBI Taxonomy" id="652676"/>
    <lineage>
        <taxon>unclassified sequences</taxon>
        <taxon>metagenomes</taxon>
        <taxon>ecological metagenomes</taxon>
    </lineage>
</organism>
<dbReference type="PANTHER" id="PTHR33525">
    <property type="match status" value="1"/>
</dbReference>
<dbReference type="InterPro" id="IPR013976">
    <property type="entry name" value="HDOD"/>
</dbReference>
<dbReference type="Gene3D" id="1.10.3210.10">
    <property type="entry name" value="Hypothetical protein af1432"/>
    <property type="match status" value="1"/>
</dbReference>
<name>A0A3B0YMG8_9ZZZZ</name>
<protein>
    <recommendedName>
        <fullName evidence="1">HDOD domain-containing protein</fullName>
    </recommendedName>
</protein>
<sequence length="285" mass="31863">MHTAKTLVKESIELISLPDVYIRLRDMISSPNSSMSDVAQIIAHDPAITARLLKLVNSPFFGLASKVDTMTRAINLLGTQQVHDLVLATVVVDSFSGFVNESYNIYDFWFNGVYCAVTARLLAYHCKSIDTERPFIAGLLHNIGHLVSYQIVPDESCASQELATEKNIDLYIAEREILGFDYAEVGAELMREWHLPASLQEITEFHIEPEKSSDFKLETNLIHIASIMTQHSILQIPITPDTLAINDICWEVTGLSADDMAEIKTEVDKQASMVMSMLFTHNKSA</sequence>